<feature type="chain" id="PRO_5001915773" description="Lipoprotein" evidence="8">
    <location>
        <begin position="22"/>
        <end position="283"/>
    </location>
</feature>
<evidence type="ECO:0000313" key="10">
    <source>
        <dbReference type="Proteomes" id="UP000053528"/>
    </source>
</evidence>
<keyword evidence="5 6" id="KW-0449">Lipoprotein</keyword>
<comment type="similarity">
    <text evidence="6">Belongs to the nlpA lipoprotein family.</text>
</comment>
<keyword evidence="4" id="KW-0564">Palmitate</keyword>
<evidence type="ECO:0000256" key="3">
    <source>
        <dbReference type="ARBA" id="ARBA00023136"/>
    </source>
</evidence>
<gene>
    <name evidence="9" type="ORF">HMPREF2128_07820</name>
</gene>
<dbReference type="GO" id="GO:0016020">
    <property type="term" value="C:membrane"/>
    <property type="evidence" value="ECO:0007669"/>
    <property type="project" value="UniProtKB-SubCell"/>
</dbReference>
<evidence type="ECO:0000256" key="4">
    <source>
        <dbReference type="ARBA" id="ARBA00023139"/>
    </source>
</evidence>
<sequence>MRFFRKFAAGTAALAVTVSLAGCGLMGGNDKDSVGKKDGDVTVLTIGATPVPQAKILKFVDDNLAKDAGLDLEIKEFTDYALPNQALNDGDIDANYFQHEPYLTEEIDKKGYEFSHFRGIHIEPLALYSSKAKKVEDIKDGAKIAIPNDPSNMGRSLKLLEDAGLLKIKDGVEAVSATTHDVAENHKNIKFVEADAATLPRVMEDLDGAVINGNFALEGGLTPSKDGLFLEKPEDNPYANLLVVRQSTKIDENIQKLNDLLHSDEVKKFIEDNWKDGTVIPAF</sequence>
<dbReference type="PIRSF" id="PIRSF002854">
    <property type="entry name" value="MetQ"/>
    <property type="match status" value="1"/>
</dbReference>
<comment type="caution">
    <text evidence="9">The sequence shown here is derived from an EMBL/GenBank/DDBJ whole genome shotgun (WGS) entry which is preliminary data.</text>
</comment>
<dbReference type="PROSITE" id="PS51257">
    <property type="entry name" value="PROKAR_LIPOPROTEIN"/>
    <property type="match status" value="1"/>
</dbReference>
<keyword evidence="3" id="KW-0472">Membrane</keyword>
<evidence type="ECO:0000256" key="7">
    <source>
        <dbReference type="PIRSR" id="PIRSR002854-1"/>
    </source>
</evidence>
<dbReference type="EMBL" id="JRNH01000023">
    <property type="protein sequence ID" value="KGF19882.1"/>
    <property type="molecule type" value="Genomic_DNA"/>
</dbReference>
<dbReference type="InterPro" id="IPR004872">
    <property type="entry name" value="Lipoprotein_NlpA"/>
</dbReference>
<evidence type="ECO:0000256" key="1">
    <source>
        <dbReference type="ARBA" id="ARBA00004635"/>
    </source>
</evidence>
<accession>A0A095ZMT7</accession>
<evidence type="ECO:0000313" key="9">
    <source>
        <dbReference type="EMBL" id="KGF19882.1"/>
    </source>
</evidence>
<comment type="subcellular location">
    <subcellularLocation>
        <location evidence="1">Membrane</location>
        <topology evidence="1">Lipid-anchor</topology>
    </subcellularLocation>
</comment>
<organism evidence="9 10">
    <name type="scientific">Pseudoglutamicibacter albus DNF00011</name>
    <dbReference type="NCBI Taxonomy" id="1401063"/>
    <lineage>
        <taxon>Bacteria</taxon>
        <taxon>Bacillati</taxon>
        <taxon>Actinomycetota</taxon>
        <taxon>Actinomycetes</taxon>
        <taxon>Micrococcales</taxon>
        <taxon>Micrococcaceae</taxon>
        <taxon>Pseudoglutamicibacter</taxon>
    </lineage>
</organism>
<dbReference type="Gene3D" id="3.40.190.10">
    <property type="entry name" value="Periplasmic binding protein-like II"/>
    <property type="match status" value="2"/>
</dbReference>
<name>A0A095ZMT7_9MICC</name>
<evidence type="ECO:0000256" key="8">
    <source>
        <dbReference type="SAM" id="SignalP"/>
    </source>
</evidence>
<reference evidence="9 10" key="1">
    <citation type="submission" date="2014-07" db="EMBL/GenBank/DDBJ databases">
        <authorList>
            <person name="McCorrison J."/>
            <person name="Sanka R."/>
            <person name="Torralba M."/>
            <person name="Gillis M."/>
            <person name="Haft D.H."/>
            <person name="Methe B."/>
            <person name="Sutton G."/>
            <person name="Nelson K.E."/>
        </authorList>
    </citation>
    <scope>NUCLEOTIDE SEQUENCE [LARGE SCALE GENOMIC DNA]</scope>
    <source>
        <strain evidence="9 10">DNF00011</strain>
    </source>
</reference>
<protein>
    <recommendedName>
        <fullName evidence="6">Lipoprotein</fullName>
    </recommendedName>
</protein>
<dbReference type="CDD" id="cd13597">
    <property type="entry name" value="PBP2_lipoprotein_Tp32"/>
    <property type="match status" value="1"/>
</dbReference>
<dbReference type="RefSeq" id="WP_035756831.1">
    <property type="nucleotide sequence ID" value="NZ_JRNH01000023.1"/>
</dbReference>
<keyword evidence="2 8" id="KW-0732">Signal</keyword>
<dbReference type="Proteomes" id="UP000053528">
    <property type="component" value="Unassembled WGS sequence"/>
</dbReference>
<evidence type="ECO:0000256" key="2">
    <source>
        <dbReference type="ARBA" id="ARBA00022729"/>
    </source>
</evidence>
<dbReference type="PANTHER" id="PTHR30429">
    <property type="entry name" value="D-METHIONINE-BINDING LIPOPROTEIN METQ"/>
    <property type="match status" value="1"/>
</dbReference>
<evidence type="ECO:0000256" key="6">
    <source>
        <dbReference type="PIRNR" id="PIRNR002854"/>
    </source>
</evidence>
<dbReference type="Pfam" id="PF03180">
    <property type="entry name" value="Lipoprotein_9"/>
    <property type="match status" value="1"/>
</dbReference>
<dbReference type="AlphaFoldDB" id="A0A095ZMT7"/>
<feature type="lipid moiety-binding region" description="S-diacylglycerol cysteine" evidence="7">
    <location>
        <position position="23"/>
    </location>
</feature>
<dbReference type="PANTHER" id="PTHR30429:SF0">
    <property type="entry name" value="METHIONINE-BINDING LIPOPROTEIN METQ"/>
    <property type="match status" value="1"/>
</dbReference>
<feature type="signal peptide" evidence="8">
    <location>
        <begin position="1"/>
        <end position="21"/>
    </location>
</feature>
<dbReference type="SUPFAM" id="SSF53850">
    <property type="entry name" value="Periplasmic binding protein-like II"/>
    <property type="match status" value="1"/>
</dbReference>
<proteinExistence type="inferred from homology"/>
<evidence type="ECO:0000256" key="5">
    <source>
        <dbReference type="ARBA" id="ARBA00023288"/>
    </source>
</evidence>